<dbReference type="Proteomes" id="UP001175227">
    <property type="component" value="Unassembled WGS sequence"/>
</dbReference>
<comment type="caution">
    <text evidence="2">The sequence shown here is derived from an EMBL/GenBank/DDBJ whole genome shotgun (WGS) entry which is preliminary data.</text>
</comment>
<dbReference type="EMBL" id="JAUEPR010000002">
    <property type="protein sequence ID" value="KAK0489467.1"/>
    <property type="molecule type" value="Genomic_DNA"/>
</dbReference>
<organism evidence="2 3">
    <name type="scientific">Armillaria novae-zelandiae</name>
    <dbReference type="NCBI Taxonomy" id="153914"/>
    <lineage>
        <taxon>Eukaryota</taxon>
        <taxon>Fungi</taxon>
        <taxon>Dikarya</taxon>
        <taxon>Basidiomycota</taxon>
        <taxon>Agaricomycotina</taxon>
        <taxon>Agaricomycetes</taxon>
        <taxon>Agaricomycetidae</taxon>
        <taxon>Agaricales</taxon>
        <taxon>Marasmiineae</taxon>
        <taxon>Physalacriaceae</taxon>
        <taxon>Armillaria</taxon>
    </lineage>
</organism>
<sequence>MKFLACTCLIHQQVHKSLAAMVVYRPDRLYLYTRLYFKWQPAYVQSRFHESFPPLYYHNSHIKPSAICFIHARHV</sequence>
<keyword evidence="3" id="KW-1185">Reference proteome</keyword>
<evidence type="ECO:0000313" key="1">
    <source>
        <dbReference type="EMBL" id="KAK0466695.1"/>
    </source>
</evidence>
<evidence type="ECO:0000313" key="2">
    <source>
        <dbReference type="EMBL" id="KAK0489467.1"/>
    </source>
</evidence>
<evidence type="ECO:0000313" key="3">
    <source>
        <dbReference type="Proteomes" id="UP001175227"/>
    </source>
</evidence>
<name>A0AA39PS13_9AGAR</name>
<accession>A0AA39PS13</accession>
<reference evidence="2" key="1">
    <citation type="submission" date="2023-06" db="EMBL/GenBank/DDBJ databases">
        <authorList>
            <consortium name="Lawrence Berkeley National Laboratory"/>
            <person name="Ahrendt S."/>
            <person name="Sahu N."/>
            <person name="Indic B."/>
            <person name="Wong-Bajracharya J."/>
            <person name="Merenyi Z."/>
            <person name="Ke H.-M."/>
            <person name="Monk M."/>
            <person name="Kocsube S."/>
            <person name="Drula E."/>
            <person name="Lipzen A."/>
            <person name="Balint B."/>
            <person name="Henrissat B."/>
            <person name="Andreopoulos B."/>
            <person name="Martin F.M."/>
            <person name="Harder C.B."/>
            <person name="Rigling D."/>
            <person name="Ford K.L."/>
            <person name="Foster G.D."/>
            <person name="Pangilinan J."/>
            <person name="Papanicolaou A."/>
            <person name="Barry K."/>
            <person name="LaButti K."/>
            <person name="Viragh M."/>
            <person name="Koriabine M."/>
            <person name="Yan M."/>
            <person name="Riley R."/>
            <person name="Champramary S."/>
            <person name="Plett K.L."/>
            <person name="Tsai I.J."/>
            <person name="Slot J."/>
            <person name="Sipos G."/>
            <person name="Plett J."/>
            <person name="Nagy L.G."/>
            <person name="Grigoriev I.V."/>
        </authorList>
    </citation>
    <scope>NUCLEOTIDE SEQUENCE</scope>
    <source>
        <strain evidence="2">ICMP 16352</strain>
    </source>
</reference>
<dbReference type="EMBL" id="JAUEPR010000080">
    <property type="protein sequence ID" value="KAK0466695.1"/>
    <property type="molecule type" value="Genomic_DNA"/>
</dbReference>
<proteinExistence type="predicted"/>
<gene>
    <name evidence="2" type="ORF">IW261DRAFT_1445329</name>
    <name evidence="1" type="ORF">IW261DRAFT_1520671</name>
</gene>
<dbReference type="AlphaFoldDB" id="A0AA39PS13"/>
<protein>
    <submittedName>
        <fullName evidence="2">Uncharacterized protein</fullName>
    </submittedName>
</protein>